<dbReference type="PROSITE" id="PS51502">
    <property type="entry name" value="S_R_A_B_BARREL"/>
    <property type="match status" value="1"/>
</dbReference>
<dbReference type="EMBL" id="LYCR01000122">
    <property type="protein sequence ID" value="OGM41056.1"/>
    <property type="molecule type" value="Genomic_DNA"/>
</dbReference>
<feature type="domain" description="Stress-response A/B barrel" evidence="2">
    <location>
        <begin position="3"/>
        <end position="109"/>
    </location>
</feature>
<evidence type="ECO:0000313" key="3">
    <source>
        <dbReference type="EMBL" id="OGM41056.1"/>
    </source>
</evidence>
<dbReference type="Gene3D" id="3.30.70.100">
    <property type="match status" value="1"/>
</dbReference>
<dbReference type="Pfam" id="PF07876">
    <property type="entry name" value="Dabb"/>
    <property type="match status" value="1"/>
</dbReference>
<dbReference type="SMART" id="SM00886">
    <property type="entry name" value="Dabb"/>
    <property type="match status" value="1"/>
</dbReference>
<dbReference type="PANTHER" id="PTHR33178:SF10">
    <property type="entry name" value="STRESS-RESPONSE A_B BARREL DOMAIN-CONTAINING PROTEIN"/>
    <property type="match status" value="1"/>
</dbReference>
<dbReference type="RefSeq" id="XP_022384773.1">
    <property type="nucleotide sequence ID" value="XM_022537368.1"/>
</dbReference>
<comment type="caution">
    <text evidence="3">The sequence shown here is derived from an EMBL/GenBank/DDBJ whole genome shotgun (WGS) entry which is preliminary data.</text>
</comment>
<dbReference type="SUPFAM" id="SSF54909">
    <property type="entry name" value="Dimeric alpha+beta barrel"/>
    <property type="match status" value="1"/>
</dbReference>
<dbReference type="GeneID" id="34453630"/>
<proteinExistence type="predicted"/>
<organism evidence="3 4">
    <name type="scientific">Aspergillus bombycis</name>
    <dbReference type="NCBI Taxonomy" id="109264"/>
    <lineage>
        <taxon>Eukaryota</taxon>
        <taxon>Fungi</taxon>
        <taxon>Dikarya</taxon>
        <taxon>Ascomycota</taxon>
        <taxon>Pezizomycotina</taxon>
        <taxon>Eurotiomycetes</taxon>
        <taxon>Eurotiomycetidae</taxon>
        <taxon>Eurotiales</taxon>
        <taxon>Aspergillaceae</taxon>
        <taxon>Aspergillus</taxon>
    </lineage>
</organism>
<dbReference type="InterPro" id="IPR011008">
    <property type="entry name" value="Dimeric_a/b-barrel"/>
</dbReference>
<evidence type="ECO:0000259" key="2">
    <source>
        <dbReference type="PROSITE" id="PS51502"/>
    </source>
</evidence>
<dbReference type="InterPro" id="IPR013097">
    <property type="entry name" value="Dabb"/>
</dbReference>
<dbReference type="PANTHER" id="PTHR33178">
    <property type="match status" value="1"/>
</dbReference>
<gene>
    <name evidence="3" type="ORF">ABOM_010240</name>
</gene>
<dbReference type="AlphaFoldDB" id="A0A1F7ZNM2"/>
<evidence type="ECO:0000313" key="4">
    <source>
        <dbReference type="Proteomes" id="UP000179179"/>
    </source>
</evidence>
<sequence length="111" mass="12582">MAVKHIVALRFKPSVHSATIAEATIQAFQRLLALKDGCILPTTNRPYIQSISGGQDMSIEGRQNLFTHAFVAEFDSVEDRDYYVREDPYHAEFARSLQPLIEDVQVLDFIV</sequence>
<reference evidence="3 4" key="1">
    <citation type="journal article" date="2016" name="Genome Biol. Evol.">
        <title>Draft genome sequence of an aflatoxigenic Aspergillus species, A. bombycis.</title>
        <authorList>
            <person name="Moore G.G."/>
            <person name="Mack B.M."/>
            <person name="Beltz S.B."/>
            <person name="Gilbert M.K."/>
        </authorList>
    </citation>
    <scope>NUCLEOTIDE SEQUENCE [LARGE SCALE GENOMIC DNA]</scope>
    <source>
        <strain evidence="4">NRRL 26010</strain>
    </source>
</reference>
<dbReference type="STRING" id="109264.A0A1F7ZNM2"/>
<dbReference type="OrthoDB" id="1601230at2759"/>
<keyword evidence="4" id="KW-1185">Reference proteome</keyword>
<protein>
    <recommendedName>
        <fullName evidence="2">Stress-response A/B barrel domain-containing protein</fullName>
    </recommendedName>
</protein>
<comment type="subunit">
    <text evidence="1">Homodimer.</text>
</comment>
<name>A0A1F7ZNM2_9EURO</name>
<dbReference type="InterPro" id="IPR044662">
    <property type="entry name" value="HS1/DABB1-like"/>
</dbReference>
<evidence type="ECO:0000256" key="1">
    <source>
        <dbReference type="ARBA" id="ARBA00011738"/>
    </source>
</evidence>
<dbReference type="Proteomes" id="UP000179179">
    <property type="component" value="Unassembled WGS sequence"/>
</dbReference>
<accession>A0A1F7ZNM2</accession>